<keyword evidence="4" id="KW-1185">Reference proteome</keyword>
<organism evidence="3 4">
    <name type="scientific">Paenibacillus cookii</name>
    <dbReference type="NCBI Taxonomy" id="157839"/>
    <lineage>
        <taxon>Bacteria</taxon>
        <taxon>Bacillati</taxon>
        <taxon>Bacillota</taxon>
        <taxon>Bacilli</taxon>
        <taxon>Bacillales</taxon>
        <taxon>Paenibacillaceae</taxon>
        <taxon>Paenibacillus</taxon>
    </lineage>
</organism>
<name>A0ABQ4LQ29_9BACL</name>
<evidence type="ECO:0008006" key="5">
    <source>
        <dbReference type="Google" id="ProtNLM"/>
    </source>
</evidence>
<evidence type="ECO:0000313" key="3">
    <source>
        <dbReference type="EMBL" id="GIO65362.1"/>
    </source>
</evidence>
<feature type="transmembrane region" description="Helical" evidence="2">
    <location>
        <begin position="7"/>
        <end position="24"/>
    </location>
</feature>
<proteinExistence type="predicted"/>
<feature type="compositionally biased region" description="Basic and acidic residues" evidence="1">
    <location>
        <begin position="93"/>
        <end position="105"/>
    </location>
</feature>
<gene>
    <name evidence="3" type="ORF">J21TS3_01830</name>
</gene>
<accession>A0ABQ4LQ29</accession>
<dbReference type="EMBL" id="BORW01000001">
    <property type="protein sequence ID" value="GIO65362.1"/>
    <property type="molecule type" value="Genomic_DNA"/>
</dbReference>
<dbReference type="RefSeq" id="WP_212946945.1">
    <property type="nucleotide sequence ID" value="NZ_BORW01000001.1"/>
</dbReference>
<keyword evidence="2" id="KW-1133">Transmembrane helix</keyword>
<comment type="caution">
    <text evidence="3">The sequence shown here is derived from an EMBL/GenBank/DDBJ whole genome shotgun (WGS) entry which is preliminary data.</text>
</comment>
<protein>
    <recommendedName>
        <fullName evidence="5">DUF2207 domain-containing protein</fullName>
    </recommendedName>
</protein>
<keyword evidence="2" id="KW-0812">Transmembrane</keyword>
<reference evidence="3 4" key="1">
    <citation type="submission" date="2021-03" db="EMBL/GenBank/DDBJ databases">
        <title>Antimicrobial resistance genes in bacteria isolated from Japanese honey, and their potential for conferring macrolide and lincosamide resistance in the American foulbrood pathogen Paenibacillus larvae.</title>
        <authorList>
            <person name="Okamoto M."/>
            <person name="Kumagai M."/>
            <person name="Kanamori H."/>
            <person name="Takamatsu D."/>
        </authorList>
    </citation>
    <scope>NUCLEOTIDE SEQUENCE [LARGE SCALE GENOMIC DNA]</scope>
    <source>
        <strain evidence="3 4">J21TS3</strain>
    </source>
</reference>
<evidence type="ECO:0000256" key="2">
    <source>
        <dbReference type="SAM" id="Phobius"/>
    </source>
</evidence>
<sequence length="105" mass="11675">MKRHALIFWIAIGLAVLGIVNIVFSGGSGLGNILVPLCVIGVVFLLYKFPPARYRKKPKVKPSARTMEKVAAAKRSQSNGKRKHYPFQVIEGSKGKNDDQQPKYH</sequence>
<keyword evidence="2" id="KW-0472">Membrane</keyword>
<dbReference type="Proteomes" id="UP000680638">
    <property type="component" value="Unassembled WGS sequence"/>
</dbReference>
<feature type="transmembrane region" description="Helical" evidence="2">
    <location>
        <begin position="30"/>
        <end position="49"/>
    </location>
</feature>
<evidence type="ECO:0000256" key="1">
    <source>
        <dbReference type="SAM" id="MobiDB-lite"/>
    </source>
</evidence>
<feature type="region of interest" description="Disordered" evidence="1">
    <location>
        <begin position="60"/>
        <end position="105"/>
    </location>
</feature>
<evidence type="ECO:0000313" key="4">
    <source>
        <dbReference type="Proteomes" id="UP000680638"/>
    </source>
</evidence>